<comment type="cofactor">
    <cofactor evidence="6">
        <name>Mg(2+)</name>
        <dbReference type="ChEBI" id="CHEBI:18420"/>
    </cofactor>
</comment>
<comment type="function">
    <text evidence="6">DNA repair enzyme involved in the repair of deaminated bases. Selectively cleaves double-stranded DNA at the second phosphodiester bond 3' to a deoxyinosine leaving behind the intact lesion on the nicked DNA.</text>
</comment>
<feature type="binding site" evidence="6">
    <location>
        <position position="109"/>
    </location>
    <ligand>
        <name>Mg(2+)</name>
        <dbReference type="ChEBI" id="CHEBI:18420"/>
    </ligand>
</feature>
<proteinExistence type="inferred from homology"/>
<dbReference type="GO" id="GO:0043737">
    <property type="term" value="F:deoxyribonuclease V activity"/>
    <property type="evidence" value="ECO:0007669"/>
    <property type="project" value="UniProtKB-UniRule"/>
</dbReference>
<evidence type="ECO:0000256" key="5">
    <source>
        <dbReference type="ARBA" id="ARBA00022801"/>
    </source>
</evidence>
<feature type="site" description="Interaction with target DNA" evidence="6">
    <location>
        <position position="80"/>
    </location>
</feature>
<evidence type="ECO:0000256" key="3">
    <source>
        <dbReference type="ARBA" id="ARBA00022722"/>
    </source>
</evidence>
<dbReference type="EMBL" id="LGGW01000017">
    <property type="protein sequence ID" value="KUK90864.1"/>
    <property type="molecule type" value="Genomic_DNA"/>
</dbReference>
<dbReference type="AlphaFoldDB" id="A0A124FU71"/>
<dbReference type="Proteomes" id="UP000264215">
    <property type="component" value="Unassembled WGS sequence"/>
</dbReference>
<evidence type="ECO:0000256" key="4">
    <source>
        <dbReference type="ARBA" id="ARBA00022759"/>
    </source>
</evidence>
<dbReference type="PATRIC" id="fig|1236046.5.peg.1384"/>
<reference evidence="10 11" key="2">
    <citation type="journal article" date="2015" name="MBio">
        <title>Genome-Resolved Metagenomic Analysis Reveals Roles for Candidate Phyla and Other Microbial Community Members in Biogeochemical Transformations in Oil Reservoirs.</title>
        <authorList>
            <person name="Hu P."/>
            <person name="Tom L."/>
            <person name="Singh A."/>
            <person name="Thomas B.C."/>
            <person name="Baker B.J."/>
            <person name="Piceno Y.M."/>
            <person name="Andersen G.L."/>
            <person name="Banfield J.F."/>
        </authorList>
    </citation>
    <scope>NUCLEOTIDE SEQUENCE [LARGE SCALE GENOMIC DNA]</scope>
</reference>
<dbReference type="EC" id="3.1.21.7" evidence="6"/>
<keyword evidence="5 6" id="KW-0378">Hydrolase</keyword>
<keyword evidence="6" id="KW-0479">Metal-binding</keyword>
<dbReference type="InterPro" id="IPR007581">
    <property type="entry name" value="Endonuclease-V"/>
</dbReference>
<reference evidence="8" key="1">
    <citation type="journal article" date="2015" name="MBio">
        <title>Genome-resolved metagenomic analysis reveals roles for candidate phyla and other microbial community members in biogeochemical transformations in oil reservoirs.</title>
        <authorList>
            <person name="Hu P."/>
            <person name="Tom L."/>
            <person name="Singh A."/>
            <person name="Thomas B.C."/>
            <person name="Baker B.J."/>
            <person name="Piceno Y.M."/>
            <person name="Andersen G.L."/>
            <person name="Banfield J.F."/>
        </authorList>
    </citation>
    <scope>NUCLEOTIDE SEQUENCE [LARGE SCALE GENOMIC DNA]</scope>
    <source>
        <strain evidence="8">46_47</strain>
        <strain evidence="9">46_70</strain>
    </source>
</reference>
<dbReference type="Gene3D" id="3.30.2170.10">
    <property type="entry name" value="archaeoglobus fulgidus dsm 4304 superfamily"/>
    <property type="match status" value="1"/>
</dbReference>
<protein>
    <recommendedName>
        <fullName evidence="6">Endonuclease V</fullName>
        <ecNumber evidence="6">3.1.21.7</ecNumber>
    </recommendedName>
    <alternativeName>
        <fullName evidence="6">Deoxyinosine 3'endonuclease</fullName>
    </alternativeName>
    <alternativeName>
        <fullName evidence="6">Deoxyribonuclease V</fullName>
        <shortName evidence="6">DNase V</shortName>
    </alternativeName>
</protein>
<reference evidence="7 12" key="3">
    <citation type="journal article" date="2018" name="Nat. Biotechnol.">
        <title>A standardized bacterial taxonomy based on genome phylogeny substantially revises the tree of life.</title>
        <authorList>
            <person name="Parks D.H."/>
            <person name="Chuvochina M."/>
            <person name="Waite D.W."/>
            <person name="Rinke C."/>
            <person name="Skarshewski A."/>
            <person name="Chaumeil P.A."/>
            <person name="Hugenholtz P."/>
        </authorList>
    </citation>
    <scope>NUCLEOTIDE SEQUENCE [LARGE SCALE GENOMIC DNA]</scope>
    <source>
        <strain evidence="7">UBA9905</strain>
    </source>
</reference>
<dbReference type="GO" id="GO:0016891">
    <property type="term" value="F:RNA endonuclease activity producing 5'-phosphomonoesters, hydrolytic mechanism"/>
    <property type="evidence" value="ECO:0007669"/>
    <property type="project" value="TreeGrafter"/>
</dbReference>
<keyword evidence="4 6" id="KW-0255">Endonuclease</keyword>
<dbReference type="GO" id="GO:0003727">
    <property type="term" value="F:single-stranded RNA binding"/>
    <property type="evidence" value="ECO:0007669"/>
    <property type="project" value="TreeGrafter"/>
</dbReference>
<keyword evidence="2 6" id="KW-0963">Cytoplasm</keyword>
<keyword evidence="6" id="KW-0234">DNA repair</keyword>
<evidence type="ECO:0000256" key="6">
    <source>
        <dbReference type="HAMAP-Rule" id="MF_00801"/>
    </source>
</evidence>
<dbReference type="PANTHER" id="PTHR28511">
    <property type="entry name" value="ENDONUCLEASE V"/>
    <property type="match status" value="1"/>
</dbReference>
<name>A0A124FU71_9BACT</name>
<evidence type="ECO:0000313" key="9">
    <source>
        <dbReference type="EMBL" id="KUK90864.1"/>
    </source>
</evidence>
<dbReference type="CDD" id="cd06559">
    <property type="entry name" value="Endonuclease_V"/>
    <property type="match status" value="1"/>
</dbReference>
<evidence type="ECO:0000256" key="1">
    <source>
        <dbReference type="ARBA" id="ARBA00004496"/>
    </source>
</evidence>
<comment type="caution">
    <text evidence="8">The sequence shown here is derived from an EMBL/GenBank/DDBJ whole genome shotgun (WGS) entry which is preliminary data.</text>
</comment>
<comment type="subcellular location">
    <subcellularLocation>
        <location evidence="1 6">Cytoplasm</location>
    </subcellularLocation>
</comment>
<dbReference type="Proteomes" id="UP000055014">
    <property type="component" value="Unassembled WGS sequence"/>
</dbReference>
<dbReference type="EMBL" id="LGGH01000085">
    <property type="protein sequence ID" value="KUK67646.1"/>
    <property type="molecule type" value="Genomic_DNA"/>
</dbReference>
<evidence type="ECO:0000313" key="12">
    <source>
        <dbReference type="Proteomes" id="UP000264215"/>
    </source>
</evidence>
<dbReference type="GO" id="GO:0005737">
    <property type="term" value="C:cytoplasm"/>
    <property type="evidence" value="ECO:0007669"/>
    <property type="project" value="UniProtKB-SubCell"/>
</dbReference>
<evidence type="ECO:0000256" key="2">
    <source>
        <dbReference type="ARBA" id="ARBA00022490"/>
    </source>
</evidence>
<feature type="binding site" evidence="6">
    <location>
        <position position="43"/>
    </location>
    <ligand>
        <name>Mg(2+)</name>
        <dbReference type="ChEBI" id="CHEBI:18420"/>
    </ligand>
</feature>
<keyword evidence="3 6" id="KW-0540">Nuclease</keyword>
<evidence type="ECO:0000313" key="7">
    <source>
        <dbReference type="EMBL" id="HCO69880.1"/>
    </source>
</evidence>
<comment type="similarity">
    <text evidence="6">Belongs to the endonuclease V family.</text>
</comment>
<dbReference type="Pfam" id="PF04493">
    <property type="entry name" value="Endonuclease_5"/>
    <property type="match status" value="1"/>
</dbReference>
<comment type="catalytic activity">
    <reaction evidence="6">
        <text>Endonucleolytic cleavage at apurinic or apyrimidinic sites to products with a 5'-phosphate.</text>
        <dbReference type="EC" id="3.1.21.7"/>
    </reaction>
</comment>
<keyword evidence="6" id="KW-0227">DNA damage</keyword>
<keyword evidence="6" id="KW-0460">Magnesium</keyword>
<dbReference type="PANTHER" id="PTHR28511:SF1">
    <property type="entry name" value="ENDONUCLEASE V"/>
    <property type="match status" value="1"/>
</dbReference>
<evidence type="ECO:0000313" key="8">
    <source>
        <dbReference type="EMBL" id="KUK67646.1"/>
    </source>
</evidence>
<gene>
    <name evidence="6" type="primary">nfi</name>
    <name evidence="7" type="ORF">DIT26_04745</name>
    <name evidence="8" type="ORF">XD86_0683</name>
    <name evidence="9" type="ORF">XE02_0336</name>
</gene>
<organism evidence="8 10">
    <name type="scientific">Mesotoga infera</name>
    <dbReference type="NCBI Taxonomy" id="1236046"/>
    <lineage>
        <taxon>Bacteria</taxon>
        <taxon>Thermotogati</taxon>
        <taxon>Thermotogota</taxon>
        <taxon>Thermotogae</taxon>
        <taxon>Kosmotogales</taxon>
        <taxon>Kosmotogaceae</taxon>
        <taxon>Mesotoga</taxon>
    </lineage>
</organism>
<dbReference type="GO" id="GO:0006281">
    <property type="term" value="P:DNA repair"/>
    <property type="evidence" value="ECO:0007669"/>
    <property type="project" value="UniProtKB-UniRule"/>
</dbReference>
<accession>A0A124FU71</accession>
<dbReference type="Proteomes" id="UP000054260">
    <property type="component" value="Unassembled WGS sequence"/>
</dbReference>
<sequence>MNIENIHTWVMEPIQAIDLQRRLRKRLVFEDYAGQPELIAGVDVSFPSRDIALAVVVIMEFGSLRVIDYFHSVERIDTPYIPGLLSFREGPTIVKALSKSPEVDLIFFDGHGIAHPRGIGIASHIGLFVKKPTIGIAKSLLYGELKDYPEEKGEKSPIHDPDGRLLGYAVCTKKGVKPVFVSPGNRITQESAADLVLRTIGKYRIPEPTRQAHILTQELKGQLIL</sequence>
<evidence type="ECO:0000313" key="11">
    <source>
        <dbReference type="Proteomes" id="UP000055014"/>
    </source>
</evidence>
<dbReference type="GO" id="GO:0000287">
    <property type="term" value="F:magnesium ion binding"/>
    <property type="evidence" value="ECO:0007669"/>
    <property type="project" value="UniProtKB-UniRule"/>
</dbReference>
<dbReference type="EMBL" id="DQBS01000114">
    <property type="protein sequence ID" value="HCO69880.1"/>
    <property type="molecule type" value="Genomic_DNA"/>
</dbReference>
<evidence type="ECO:0000313" key="10">
    <source>
        <dbReference type="Proteomes" id="UP000054260"/>
    </source>
</evidence>
<dbReference type="HAMAP" id="MF_00801">
    <property type="entry name" value="Endonuclease_5"/>
    <property type="match status" value="1"/>
</dbReference>